<gene>
    <name evidence="1" type="ORF">C0099_12915</name>
</gene>
<name>A0A2I6S919_9RHOO</name>
<sequence length="298" mass="31386">MKPKVAAFRQARLASSRGLALVAVLWMVAALALIAAALASGTRAEVGVLHGFQSDTRAEALGDAAIHVVAGRMRALAERPDRVVVEPVVVDGVEVTVRIAPASGFVDLNAAHETLLRNLVEFGGGLDGAAAERVAAGIAAWRSRDGQTLTDEDRLDGGRRTRFEVIEDVLQVPEVDFDLFDRMRDLVTTASGAPGVSPLAASPQVLMVLAAGDAGVAADIASRRDAEDPVMDLTRLNPQHLASAQTGTYRVDAFVPSPDGTARVRTAWLSLSADRRGSPWNVFDRMPARGAAGVRAAL</sequence>
<dbReference type="RefSeq" id="WP_102247800.1">
    <property type="nucleotide sequence ID" value="NZ_CP025682.1"/>
</dbReference>
<dbReference type="EMBL" id="CP025682">
    <property type="protein sequence ID" value="AUN95755.1"/>
    <property type="molecule type" value="Genomic_DNA"/>
</dbReference>
<dbReference type="AlphaFoldDB" id="A0A2I6S919"/>
<dbReference type="Proteomes" id="UP000242205">
    <property type="component" value="Chromosome"/>
</dbReference>
<evidence type="ECO:0008006" key="3">
    <source>
        <dbReference type="Google" id="ProtNLM"/>
    </source>
</evidence>
<proteinExistence type="predicted"/>
<evidence type="ECO:0000313" key="1">
    <source>
        <dbReference type="EMBL" id="AUN95755.1"/>
    </source>
</evidence>
<accession>A0A2I6S919</accession>
<evidence type="ECO:0000313" key="2">
    <source>
        <dbReference type="Proteomes" id="UP000242205"/>
    </source>
</evidence>
<dbReference type="KEGG" id="atw:C0099_12915"/>
<organism evidence="1 2">
    <name type="scientific">Pseudazoarcus pumilus</name>
    <dbReference type="NCBI Taxonomy" id="2067960"/>
    <lineage>
        <taxon>Bacteria</taxon>
        <taxon>Pseudomonadati</taxon>
        <taxon>Pseudomonadota</taxon>
        <taxon>Betaproteobacteria</taxon>
        <taxon>Rhodocyclales</taxon>
        <taxon>Zoogloeaceae</taxon>
        <taxon>Pseudazoarcus</taxon>
    </lineage>
</organism>
<reference evidence="1 2" key="1">
    <citation type="submission" date="2018-01" db="EMBL/GenBank/DDBJ databases">
        <authorList>
            <person name="Fu G.-Y."/>
        </authorList>
    </citation>
    <scope>NUCLEOTIDE SEQUENCE [LARGE SCALE GENOMIC DNA]</scope>
    <source>
        <strain evidence="1 2">SY39</strain>
    </source>
</reference>
<protein>
    <recommendedName>
        <fullName evidence="3">General secretion pathway protein GspK</fullName>
    </recommendedName>
</protein>
<keyword evidence="2" id="KW-1185">Reference proteome</keyword>